<name>T0QPT3_SAPDV</name>
<protein>
    <submittedName>
        <fullName evidence="1">Uncharacterized protein</fullName>
    </submittedName>
</protein>
<dbReference type="Proteomes" id="UP000030762">
    <property type="component" value="Unassembled WGS sequence"/>
</dbReference>
<dbReference type="OrthoDB" id="155883at2759"/>
<keyword evidence="2" id="KW-1185">Reference proteome</keyword>
<evidence type="ECO:0000313" key="1">
    <source>
        <dbReference type="EMBL" id="EQC35850.1"/>
    </source>
</evidence>
<dbReference type="OMA" id="VAFHERA"/>
<dbReference type="EMBL" id="JH767149">
    <property type="protein sequence ID" value="EQC35850.1"/>
    <property type="molecule type" value="Genomic_DNA"/>
</dbReference>
<dbReference type="eggNOG" id="ENOG502RZZU">
    <property type="taxonomic scope" value="Eukaryota"/>
</dbReference>
<sequence>MSEFDICLPPSPLLKLHPPAPPSPPNGQPNVLLGAALLRKSKPLVLFENVGTDALAFKPPTTKMRFIDTLRYHKPTLDERTTYNLAGSTERLNLHTLNDVLAVCRARRGMRFKSQDICRIRAITSELQLSYDGLNVLFKALPVGVNRVKIPLERPAIRPPLSVENHADNDKAVIEAAAAFHERANAYVATFLRLQSLVETIQASQSTLQDVIDDASTETDSEFESKAKAPFPMFLFVLIQKYRRERHEMPSTPSMALLAPSTLPTHPWWPNDAHPPLDSLAAFAIFLASSLIYGVSFHKDELEAIAVLLQIIKCEHVASTESLRVELLGDCTERTLRLAIFDFLATVRELRAIPKQAELLQKKRKVATQ</sequence>
<accession>T0QPT3</accession>
<dbReference type="GeneID" id="19947328"/>
<proteinExistence type="predicted"/>
<gene>
    <name evidence="1" type="ORF">SDRG_06601</name>
</gene>
<evidence type="ECO:0000313" key="2">
    <source>
        <dbReference type="Proteomes" id="UP000030762"/>
    </source>
</evidence>
<dbReference type="InParanoid" id="T0QPT3"/>
<dbReference type="RefSeq" id="XP_008610612.1">
    <property type="nucleotide sequence ID" value="XM_008612390.1"/>
</dbReference>
<reference evidence="1 2" key="1">
    <citation type="submission" date="2012-04" db="EMBL/GenBank/DDBJ databases">
        <title>The Genome Sequence of Saprolegnia declina VS20.</title>
        <authorList>
            <consortium name="The Broad Institute Genome Sequencing Platform"/>
            <person name="Russ C."/>
            <person name="Nusbaum C."/>
            <person name="Tyler B."/>
            <person name="van West P."/>
            <person name="Dieguez-Uribeondo J."/>
            <person name="de Bruijn I."/>
            <person name="Tripathy S."/>
            <person name="Jiang R."/>
            <person name="Young S.K."/>
            <person name="Zeng Q."/>
            <person name="Gargeya S."/>
            <person name="Fitzgerald M."/>
            <person name="Haas B."/>
            <person name="Abouelleil A."/>
            <person name="Alvarado L."/>
            <person name="Arachchi H.M."/>
            <person name="Berlin A."/>
            <person name="Chapman S.B."/>
            <person name="Goldberg J."/>
            <person name="Griggs A."/>
            <person name="Gujja S."/>
            <person name="Hansen M."/>
            <person name="Howarth C."/>
            <person name="Imamovic A."/>
            <person name="Larimer J."/>
            <person name="McCowen C."/>
            <person name="Montmayeur A."/>
            <person name="Murphy C."/>
            <person name="Neiman D."/>
            <person name="Pearson M."/>
            <person name="Priest M."/>
            <person name="Roberts A."/>
            <person name="Saif S."/>
            <person name="Shea T."/>
            <person name="Sisk P."/>
            <person name="Sykes S."/>
            <person name="Wortman J."/>
            <person name="Nusbaum C."/>
            <person name="Birren B."/>
        </authorList>
    </citation>
    <scope>NUCLEOTIDE SEQUENCE [LARGE SCALE GENOMIC DNA]</scope>
    <source>
        <strain evidence="1 2">VS20</strain>
    </source>
</reference>
<dbReference type="VEuPathDB" id="FungiDB:SDRG_06601"/>
<dbReference type="AlphaFoldDB" id="T0QPT3"/>
<organism evidence="1 2">
    <name type="scientific">Saprolegnia diclina (strain VS20)</name>
    <dbReference type="NCBI Taxonomy" id="1156394"/>
    <lineage>
        <taxon>Eukaryota</taxon>
        <taxon>Sar</taxon>
        <taxon>Stramenopiles</taxon>
        <taxon>Oomycota</taxon>
        <taxon>Saprolegniomycetes</taxon>
        <taxon>Saprolegniales</taxon>
        <taxon>Saprolegniaceae</taxon>
        <taxon>Saprolegnia</taxon>
    </lineage>
</organism>